<evidence type="ECO:0000313" key="4">
    <source>
        <dbReference type="Proteomes" id="UP001732720"/>
    </source>
</evidence>
<dbReference type="AlphaFoldDB" id="A0A8B7WHU9"/>
<evidence type="ECO:0000256" key="3">
    <source>
        <dbReference type="ARBA" id="ARBA00022737"/>
    </source>
</evidence>
<name>A0A8B7WHU9_CASCN</name>
<dbReference type="GO" id="GO:0005737">
    <property type="term" value="C:cytoplasm"/>
    <property type="evidence" value="ECO:0007669"/>
    <property type="project" value="UniProtKB-SubCell"/>
</dbReference>
<dbReference type="PANTHER" id="PTHR14224">
    <property type="entry name" value="SIMILAR TO PREFERENTIALLY EXPRESSED ANTIGEN IN MELANOMA-LIKE 3"/>
    <property type="match status" value="1"/>
</dbReference>
<dbReference type="InterPro" id="IPR032675">
    <property type="entry name" value="LRR_dom_sf"/>
</dbReference>
<protein>
    <submittedName>
        <fullName evidence="5">PRAME family member 12-like</fullName>
    </submittedName>
</protein>
<accession>A0A8B7WHU9</accession>
<reference evidence="5" key="1">
    <citation type="submission" date="2025-08" db="UniProtKB">
        <authorList>
            <consortium name="RefSeq"/>
        </authorList>
    </citation>
    <scope>IDENTIFICATION</scope>
    <source>
        <tissue evidence="5">Leukocyte</tissue>
    </source>
</reference>
<dbReference type="FunFam" id="3.80.10.10:FF:000079">
    <property type="entry name" value="PRAME family member 18"/>
    <property type="match status" value="1"/>
</dbReference>
<dbReference type="Proteomes" id="UP001732720">
    <property type="component" value="Chromosome 7"/>
</dbReference>
<dbReference type="GeneID" id="109702163"/>
<gene>
    <name evidence="5" type="primary">LOC109702163</name>
</gene>
<dbReference type="SUPFAM" id="SSF52047">
    <property type="entry name" value="RNI-like"/>
    <property type="match status" value="2"/>
</dbReference>
<dbReference type="RefSeq" id="XP_020043199.1">
    <property type="nucleotide sequence ID" value="XM_020187610.1"/>
</dbReference>
<evidence type="ECO:0000256" key="2">
    <source>
        <dbReference type="ARBA" id="ARBA00022614"/>
    </source>
</evidence>
<keyword evidence="4" id="KW-1185">Reference proteome</keyword>
<dbReference type="OrthoDB" id="9709435at2759"/>
<dbReference type="PANTHER" id="PTHR14224:SF94">
    <property type="entry name" value="PRAME FAMILY MEMBER 12"/>
    <property type="match status" value="1"/>
</dbReference>
<dbReference type="Gene3D" id="3.80.10.10">
    <property type="entry name" value="Ribonuclease Inhibitor"/>
    <property type="match status" value="2"/>
</dbReference>
<sequence>MSMKAPPTLLQLAGQSLLRNEALAISALQTLPMELFPPLFMEALTRRHTEVVKAMVQAWPFSCLPLGPLMKAGELETLQVALDGIDMLLGQQVCPRRWKLQVLDLRSVHQNFWKVFSGAMVEYCISQTKGKNKALDIPPRTGVKPSLRLIVDLNLELHDQDKLQIHLFEWVQQRKRSIQLCCRKMQIWGLCTCGSRTWPIHRVLGLLELDWMEEVEMNCPLMLYTLATFAPYLGQLRNLRKLRISQIFVLACISPEQYEQLVATFTSQFSKLSCLQQLCVSRAYFLHGHLQQVLRCLKTPLESLSITHCQLAESDLEHLSQCPCIHQLKHLSLRGVPLISVRYEALQVLLERVADTVKTLDLEDCGIRDPQLTALLPALSHCSQLTMFSFFGNHISMSVLKDLLHHTARLCQLRQELYPAPLESYDGLGSVVTERLTQHCAELMDTLRAIRKPKMVLFGGLDLRGARVGNGWVSDELVSRPIRISTEAPPTLQELSVQILLRNQALAVSSVDSLLLGLFLQLFKEAFACRNTEILKAMVFPRRWKLQYLKTVHQNFRKVFSGAMARDCVPQTKSRNQAVEGPPRTRLKHLSLRRVMGPEPLQVLLEKVTDNLKTLDLEDCEIRDPRLTALLPSLSHCSQLTTFSFFENHISMSVLKDLLHHTVMLSQLS</sequence>
<keyword evidence="2" id="KW-0433">Leucine-rich repeat</keyword>
<keyword evidence="3" id="KW-0677">Repeat</keyword>
<organism evidence="5">
    <name type="scientific">Castor canadensis</name>
    <name type="common">American beaver</name>
    <dbReference type="NCBI Taxonomy" id="51338"/>
    <lineage>
        <taxon>Eukaryota</taxon>
        <taxon>Metazoa</taxon>
        <taxon>Chordata</taxon>
        <taxon>Craniata</taxon>
        <taxon>Vertebrata</taxon>
        <taxon>Euteleostomi</taxon>
        <taxon>Mammalia</taxon>
        <taxon>Eutheria</taxon>
        <taxon>Euarchontoglires</taxon>
        <taxon>Glires</taxon>
        <taxon>Rodentia</taxon>
        <taxon>Castorimorpha</taxon>
        <taxon>Castoridae</taxon>
        <taxon>Castor</taxon>
    </lineage>
</organism>
<dbReference type="InterPro" id="IPR050694">
    <property type="entry name" value="LRRC14/PRAME"/>
</dbReference>
<proteinExistence type="inferred from homology"/>
<dbReference type="KEGG" id="ccan:109702163"/>
<comment type="similarity">
    <text evidence="1">Belongs to the PRAME family.</text>
</comment>
<evidence type="ECO:0000313" key="5">
    <source>
        <dbReference type="RefSeq" id="XP_020043199.1"/>
    </source>
</evidence>
<evidence type="ECO:0000256" key="1">
    <source>
        <dbReference type="ARBA" id="ARBA00009608"/>
    </source>
</evidence>